<evidence type="ECO:0000313" key="11">
    <source>
        <dbReference type="EMBL" id="EAP87426.1"/>
    </source>
</evidence>
<dbReference type="InterPro" id="IPR036097">
    <property type="entry name" value="HisK_dim/P_sf"/>
</dbReference>
<keyword evidence="12" id="KW-1185">Reference proteome</keyword>
<reference evidence="11 12" key="1">
    <citation type="journal article" date="2010" name="J. Bacteriol.">
        <title>The complete genome sequence of Croceibacter atlanticus HTCC2559T.</title>
        <authorList>
            <person name="Oh H.M."/>
            <person name="Kang I."/>
            <person name="Ferriera S."/>
            <person name="Giovannoni S.J."/>
            <person name="Cho J.C."/>
        </authorList>
    </citation>
    <scope>NUCLEOTIDE SEQUENCE [LARGE SCALE GENOMIC DNA]</scope>
    <source>
        <strain evidence="12">ATCC BAA-628 / HTCC2559 / KCTC 12090</strain>
    </source>
</reference>
<keyword evidence="3" id="KW-0597">Phosphoprotein</keyword>
<dbReference type="PRINTS" id="PR00344">
    <property type="entry name" value="BCTRLSENSOR"/>
</dbReference>
<keyword evidence="8" id="KW-0902">Two-component regulatory system</keyword>
<comment type="catalytic activity">
    <reaction evidence="1">
        <text>ATP + protein L-histidine = ADP + protein N-phospho-L-histidine.</text>
        <dbReference type="EC" id="2.7.13.3"/>
    </reaction>
</comment>
<evidence type="ECO:0000256" key="3">
    <source>
        <dbReference type="ARBA" id="ARBA00022553"/>
    </source>
</evidence>
<dbReference type="SMART" id="SM00387">
    <property type="entry name" value="HATPase_c"/>
    <property type="match status" value="1"/>
</dbReference>
<dbReference type="PROSITE" id="PS50109">
    <property type="entry name" value="HIS_KIN"/>
    <property type="match status" value="1"/>
</dbReference>
<dbReference type="CDD" id="cd00075">
    <property type="entry name" value="HATPase"/>
    <property type="match status" value="1"/>
</dbReference>
<feature type="domain" description="Histidine kinase" evidence="10">
    <location>
        <begin position="186"/>
        <end position="387"/>
    </location>
</feature>
<dbReference type="Gene3D" id="3.30.565.10">
    <property type="entry name" value="Histidine kinase-like ATPase, C-terminal domain"/>
    <property type="match status" value="1"/>
</dbReference>
<dbReference type="Pfam" id="PF00512">
    <property type="entry name" value="HisKA"/>
    <property type="match status" value="1"/>
</dbReference>
<keyword evidence="5" id="KW-0547">Nucleotide-binding</keyword>
<evidence type="ECO:0000256" key="4">
    <source>
        <dbReference type="ARBA" id="ARBA00022679"/>
    </source>
</evidence>
<dbReference type="InterPro" id="IPR005467">
    <property type="entry name" value="His_kinase_dom"/>
</dbReference>
<keyword evidence="9" id="KW-0812">Transmembrane</keyword>
<keyword evidence="7" id="KW-0067">ATP-binding</keyword>
<evidence type="ECO:0000256" key="9">
    <source>
        <dbReference type="SAM" id="Phobius"/>
    </source>
</evidence>
<dbReference type="KEGG" id="cat:CA2559_01685"/>
<dbReference type="SUPFAM" id="SSF47384">
    <property type="entry name" value="Homodimeric domain of signal transducing histidine kinase"/>
    <property type="match status" value="1"/>
</dbReference>
<dbReference type="CDD" id="cd00082">
    <property type="entry name" value="HisKA"/>
    <property type="match status" value="1"/>
</dbReference>
<dbReference type="GeneID" id="89452136"/>
<organism evidence="11 12">
    <name type="scientific">Croceibacter atlanticus (strain ATCC BAA-628 / JCM 21780 / CIP 108009 / IAM 15332 / KCTC 12090 / HTCC2559)</name>
    <dbReference type="NCBI Taxonomy" id="216432"/>
    <lineage>
        <taxon>Bacteria</taxon>
        <taxon>Pseudomonadati</taxon>
        <taxon>Bacteroidota</taxon>
        <taxon>Flavobacteriia</taxon>
        <taxon>Flavobacteriales</taxon>
        <taxon>Flavobacteriaceae</taxon>
        <taxon>Croceibacter</taxon>
    </lineage>
</organism>
<evidence type="ECO:0000256" key="2">
    <source>
        <dbReference type="ARBA" id="ARBA00012438"/>
    </source>
</evidence>
<gene>
    <name evidence="11" type="ordered locus">CA2559_01685</name>
</gene>
<evidence type="ECO:0000256" key="5">
    <source>
        <dbReference type="ARBA" id="ARBA00022741"/>
    </source>
</evidence>
<name>A3U5A9_CROAH</name>
<evidence type="ECO:0000259" key="10">
    <source>
        <dbReference type="PROSITE" id="PS50109"/>
    </source>
</evidence>
<dbReference type="InterPro" id="IPR004358">
    <property type="entry name" value="Sig_transdc_His_kin-like_C"/>
</dbReference>
<dbReference type="GO" id="GO:0005524">
    <property type="term" value="F:ATP binding"/>
    <property type="evidence" value="ECO:0007669"/>
    <property type="project" value="UniProtKB-KW"/>
</dbReference>
<dbReference type="HOGENOM" id="CLU_039822_0_0_10"/>
<dbReference type="PANTHER" id="PTHR43065">
    <property type="entry name" value="SENSOR HISTIDINE KINASE"/>
    <property type="match status" value="1"/>
</dbReference>
<accession>A3U5A9</accession>
<evidence type="ECO:0000313" key="12">
    <source>
        <dbReference type="Proteomes" id="UP000002297"/>
    </source>
</evidence>
<feature type="transmembrane region" description="Helical" evidence="9">
    <location>
        <begin position="148"/>
        <end position="168"/>
    </location>
</feature>
<dbReference type="RefSeq" id="WP_013186104.1">
    <property type="nucleotide sequence ID" value="NC_014230.1"/>
</dbReference>
<keyword evidence="9" id="KW-0472">Membrane</keyword>
<dbReference type="EMBL" id="CP002046">
    <property type="protein sequence ID" value="EAP87426.1"/>
    <property type="molecule type" value="Genomic_DNA"/>
</dbReference>
<dbReference type="InterPro" id="IPR003661">
    <property type="entry name" value="HisK_dim/P_dom"/>
</dbReference>
<dbReference type="Gene3D" id="1.10.287.130">
    <property type="match status" value="1"/>
</dbReference>
<evidence type="ECO:0000256" key="8">
    <source>
        <dbReference type="ARBA" id="ARBA00023012"/>
    </source>
</evidence>
<evidence type="ECO:0000256" key="7">
    <source>
        <dbReference type="ARBA" id="ARBA00022840"/>
    </source>
</evidence>
<feature type="transmembrane region" description="Helical" evidence="9">
    <location>
        <begin position="12"/>
        <end position="33"/>
    </location>
</feature>
<proteinExistence type="predicted"/>
<sequence>MNFSNERNIQRWLILVSALVFIGLIFFNASLFFQQLKNDERNKMRIWAMALEEFISFDIDNPNDGANLDLVTEIVTSNVTIPSINTDGNGNIMQSANISEEDESNPDRMQRILLEMKSENDPIKVNLGDGEIQYVYYGNSPTLNRLKYYPLALIVFLLLLIGVIYFFYRTARSSEQNKLWAGMAKETAHQIGTPLSSLVGWTEILKTEHVNPEYIEEIEKDIERLKVITDRFSKVGSKPTLSKVDIVKVTEETFGYLKNRSSKLIEFKSEIPNSSIEVMLNEPLFSWTIENLVKNAIDAMKGKGQLSLRLIEDQKVVKIEISDTGKGIPKSKFKKVFETGYTSKKRGWGLGLSFAKRIIEEYHNGNIKVLKSDLGKGTTFGIKLRKV</sequence>
<protein>
    <recommendedName>
        <fullName evidence="2">histidine kinase</fullName>
        <ecNumber evidence="2">2.7.13.3</ecNumber>
    </recommendedName>
</protein>
<dbReference type="InterPro" id="IPR036890">
    <property type="entry name" value="HATPase_C_sf"/>
</dbReference>
<dbReference type="STRING" id="216432.CA2559_01685"/>
<dbReference type="EC" id="2.7.13.3" evidence="2"/>
<evidence type="ECO:0000256" key="1">
    <source>
        <dbReference type="ARBA" id="ARBA00000085"/>
    </source>
</evidence>
<dbReference type="InterPro" id="IPR003594">
    <property type="entry name" value="HATPase_dom"/>
</dbReference>
<dbReference type="eggNOG" id="COG2205">
    <property type="taxonomic scope" value="Bacteria"/>
</dbReference>
<dbReference type="SUPFAM" id="SSF55874">
    <property type="entry name" value="ATPase domain of HSP90 chaperone/DNA topoisomerase II/histidine kinase"/>
    <property type="match status" value="1"/>
</dbReference>
<dbReference type="Pfam" id="PF02518">
    <property type="entry name" value="HATPase_c"/>
    <property type="match status" value="1"/>
</dbReference>
<keyword evidence="9" id="KW-1133">Transmembrane helix</keyword>
<dbReference type="Proteomes" id="UP000002297">
    <property type="component" value="Chromosome"/>
</dbReference>
<dbReference type="PANTHER" id="PTHR43065:SF46">
    <property type="entry name" value="C4-DICARBOXYLATE TRANSPORT SENSOR PROTEIN DCTB"/>
    <property type="match status" value="1"/>
</dbReference>
<dbReference type="GO" id="GO:0000155">
    <property type="term" value="F:phosphorelay sensor kinase activity"/>
    <property type="evidence" value="ECO:0007669"/>
    <property type="project" value="InterPro"/>
</dbReference>
<keyword evidence="4" id="KW-0808">Transferase</keyword>
<keyword evidence="6 11" id="KW-0418">Kinase</keyword>
<evidence type="ECO:0000256" key="6">
    <source>
        <dbReference type="ARBA" id="ARBA00022777"/>
    </source>
</evidence>
<dbReference type="OrthoDB" id="9815750at2"/>
<dbReference type="AlphaFoldDB" id="A3U5A9"/>